<accession>A0A8J5SLJ6</accession>
<dbReference type="AlphaFoldDB" id="A0A8J5SLJ6"/>
<feature type="domain" description="At1g61320/AtMIF1 LRR" evidence="1">
    <location>
        <begin position="59"/>
        <end position="359"/>
    </location>
</feature>
<name>A0A8J5SLJ6_ZIZPA</name>
<dbReference type="PANTHER" id="PTHR34145:SF8">
    <property type="entry name" value="OS05G0538250 PROTEIN"/>
    <property type="match status" value="1"/>
</dbReference>
<dbReference type="InterPro" id="IPR053772">
    <property type="entry name" value="At1g61320/At1g61330-like"/>
</dbReference>
<comment type="caution">
    <text evidence="2">The sequence shown here is derived from an EMBL/GenBank/DDBJ whole genome shotgun (WGS) entry which is preliminary data.</text>
</comment>
<sequence>MTRFMSRKRKRQQQRCRRQIRHRHVSAHPCLDATPRCCSRCLLGDSEVTSNLISKVSHILQNHSGIGVKKLELDFLCCTDVESSYLDNWLRMAVTPGIEELILAPPSCSNAEYSFPCSVLSDGRGSSIRKLQFFHCAIRPTADLGCLITLSTLYLSDVRITGSELEIVLSSCPALEQLGMSGCKEIVRLKIPCMLKRLHSLRVFSCGMLKVVECYAPNISNFDFSGHAVQMLGLLPVKSQRISHLDGSRILRYALTKLMSIVPNVEILRLLSLPEVVSTATVRGKFLRLKHLNMSLPKNKTFDYLSLVGFLDASPSLQTFILNIVPINSSHVSVVGDSEQLTQMPERRHDNLKEFKIIGVIVLVDASGIARMKSWRLVMPSWLSGHTSWGKFHPQ</sequence>
<reference evidence="2" key="2">
    <citation type="submission" date="2021-02" db="EMBL/GenBank/DDBJ databases">
        <authorList>
            <person name="Kimball J.A."/>
            <person name="Haas M.W."/>
            <person name="Macchietto M."/>
            <person name="Kono T."/>
            <person name="Duquette J."/>
            <person name="Shao M."/>
        </authorList>
    </citation>
    <scope>NUCLEOTIDE SEQUENCE</scope>
    <source>
        <tissue evidence="2">Fresh leaf tissue</tissue>
    </source>
</reference>
<evidence type="ECO:0000313" key="2">
    <source>
        <dbReference type="EMBL" id="KAG8057294.1"/>
    </source>
</evidence>
<evidence type="ECO:0000313" key="3">
    <source>
        <dbReference type="Proteomes" id="UP000729402"/>
    </source>
</evidence>
<gene>
    <name evidence="2" type="ORF">GUJ93_ZPchr0002g24805</name>
</gene>
<proteinExistence type="predicted"/>
<dbReference type="InterPro" id="IPR055357">
    <property type="entry name" value="LRR_At1g61320_AtMIF1"/>
</dbReference>
<protein>
    <recommendedName>
        <fullName evidence="1">At1g61320/AtMIF1 LRR domain-containing protein</fullName>
    </recommendedName>
</protein>
<dbReference type="EMBL" id="JAAALK010000287">
    <property type="protein sequence ID" value="KAG8057294.1"/>
    <property type="molecule type" value="Genomic_DNA"/>
</dbReference>
<dbReference type="PANTHER" id="PTHR34145">
    <property type="entry name" value="OS02G0105600 PROTEIN"/>
    <property type="match status" value="1"/>
</dbReference>
<dbReference type="Pfam" id="PF23622">
    <property type="entry name" value="LRR_At1g61320_AtMIF1"/>
    <property type="match status" value="1"/>
</dbReference>
<dbReference type="OrthoDB" id="613853at2759"/>
<keyword evidence="3" id="KW-1185">Reference proteome</keyword>
<evidence type="ECO:0000259" key="1">
    <source>
        <dbReference type="Pfam" id="PF23622"/>
    </source>
</evidence>
<reference evidence="2" key="1">
    <citation type="journal article" date="2021" name="bioRxiv">
        <title>Whole Genome Assembly and Annotation of Northern Wild Rice, Zizania palustris L., Supports a Whole Genome Duplication in the Zizania Genus.</title>
        <authorList>
            <person name="Haas M."/>
            <person name="Kono T."/>
            <person name="Macchietto M."/>
            <person name="Millas R."/>
            <person name="McGilp L."/>
            <person name="Shao M."/>
            <person name="Duquette J."/>
            <person name="Hirsch C.N."/>
            <person name="Kimball J."/>
        </authorList>
    </citation>
    <scope>NUCLEOTIDE SEQUENCE</scope>
    <source>
        <tissue evidence="2">Fresh leaf tissue</tissue>
    </source>
</reference>
<dbReference type="Proteomes" id="UP000729402">
    <property type="component" value="Unassembled WGS sequence"/>
</dbReference>
<organism evidence="2 3">
    <name type="scientific">Zizania palustris</name>
    <name type="common">Northern wild rice</name>
    <dbReference type="NCBI Taxonomy" id="103762"/>
    <lineage>
        <taxon>Eukaryota</taxon>
        <taxon>Viridiplantae</taxon>
        <taxon>Streptophyta</taxon>
        <taxon>Embryophyta</taxon>
        <taxon>Tracheophyta</taxon>
        <taxon>Spermatophyta</taxon>
        <taxon>Magnoliopsida</taxon>
        <taxon>Liliopsida</taxon>
        <taxon>Poales</taxon>
        <taxon>Poaceae</taxon>
        <taxon>BOP clade</taxon>
        <taxon>Oryzoideae</taxon>
        <taxon>Oryzeae</taxon>
        <taxon>Zizaniinae</taxon>
        <taxon>Zizania</taxon>
    </lineage>
</organism>